<feature type="region of interest" description="Disordered" evidence="1">
    <location>
        <begin position="1"/>
        <end position="24"/>
    </location>
</feature>
<evidence type="ECO:0000256" key="1">
    <source>
        <dbReference type="SAM" id="MobiDB-lite"/>
    </source>
</evidence>
<dbReference type="EMBL" id="VSRR010010054">
    <property type="protein sequence ID" value="MPC51244.1"/>
    <property type="molecule type" value="Genomic_DNA"/>
</dbReference>
<sequence length="84" mass="9475">MELAGEHPSPGEAEQGLITRSGRLQPRMRRLGKCAVQPRALVDTVIRVHTSPHDAMMRWSVTYVRRDAVLIRSDHRGITFSKPS</sequence>
<evidence type="ECO:0000313" key="3">
    <source>
        <dbReference type="Proteomes" id="UP000324222"/>
    </source>
</evidence>
<gene>
    <name evidence="2" type="ORF">E2C01_045088</name>
</gene>
<comment type="caution">
    <text evidence="2">The sequence shown here is derived from an EMBL/GenBank/DDBJ whole genome shotgun (WGS) entry which is preliminary data.</text>
</comment>
<proteinExistence type="predicted"/>
<accession>A0A5B7G444</accession>
<reference evidence="2 3" key="1">
    <citation type="submission" date="2019-05" db="EMBL/GenBank/DDBJ databases">
        <title>Another draft genome of Portunus trituberculatus and its Hox gene families provides insights of decapod evolution.</title>
        <authorList>
            <person name="Jeong J.-H."/>
            <person name="Song I."/>
            <person name="Kim S."/>
            <person name="Choi T."/>
            <person name="Kim D."/>
            <person name="Ryu S."/>
            <person name="Kim W."/>
        </authorList>
    </citation>
    <scope>NUCLEOTIDE SEQUENCE [LARGE SCALE GENOMIC DNA]</scope>
    <source>
        <tissue evidence="2">Muscle</tissue>
    </source>
</reference>
<dbReference type="Proteomes" id="UP000324222">
    <property type="component" value="Unassembled WGS sequence"/>
</dbReference>
<dbReference type="AlphaFoldDB" id="A0A5B7G444"/>
<evidence type="ECO:0000313" key="2">
    <source>
        <dbReference type="EMBL" id="MPC51244.1"/>
    </source>
</evidence>
<organism evidence="2 3">
    <name type="scientific">Portunus trituberculatus</name>
    <name type="common">Swimming crab</name>
    <name type="synonym">Neptunus trituberculatus</name>
    <dbReference type="NCBI Taxonomy" id="210409"/>
    <lineage>
        <taxon>Eukaryota</taxon>
        <taxon>Metazoa</taxon>
        <taxon>Ecdysozoa</taxon>
        <taxon>Arthropoda</taxon>
        <taxon>Crustacea</taxon>
        <taxon>Multicrustacea</taxon>
        <taxon>Malacostraca</taxon>
        <taxon>Eumalacostraca</taxon>
        <taxon>Eucarida</taxon>
        <taxon>Decapoda</taxon>
        <taxon>Pleocyemata</taxon>
        <taxon>Brachyura</taxon>
        <taxon>Eubrachyura</taxon>
        <taxon>Portunoidea</taxon>
        <taxon>Portunidae</taxon>
        <taxon>Portuninae</taxon>
        <taxon>Portunus</taxon>
    </lineage>
</organism>
<keyword evidence="3" id="KW-1185">Reference proteome</keyword>
<protein>
    <submittedName>
        <fullName evidence="2">Uncharacterized protein</fullName>
    </submittedName>
</protein>
<name>A0A5B7G444_PORTR</name>